<comment type="caution">
    <text evidence="2">The sequence shown here is derived from an EMBL/GenBank/DDBJ whole genome shotgun (WGS) entry which is preliminary data.</text>
</comment>
<feature type="chain" id="PRO_5019143231" description="OmpW family protein" evidence="1">
    <location>
        <begin position="23"/>
        <end position="234"/>
    </location>
</feature>
<reference evidence="3" key="1">
    <citation type="journal article" date="2018" name="Front. Microbiol.">
        <title>Genome-Based Analysis Reveals the Taxonomy and Diversity of the Family Idiomarinaceae.</title>
        <authorList>
            <person name="Liu Y."/>
            <person name="Lai Q."/>
            <person name="Shao Z."/>
        </authorList>
    </citation>
    <scope>NUCLEOTIDE SEQUENCE [LARGE SCALE GENOMIC DNA]</scope>
    <source>
        <strain evidence="3">SW15</strain>
    </source>
</reference>
<organism evidence="2 3">
    <name type="scientific">Pseudidiomarina aquimaris</name>
    <dbReference type="NCBI Taxonomy" id="641841"/>
    <lineage>
        <taxon>Bacteria</taxon>
        <taxon>Pseudomonadati</taxon>
        <taxon>Pseudomonadota</taxon>
        <taxon>Gammaproteobacteria</taxon>
        <taxon>Alteromonadales</taxon>
        <taxon>Idiomarinaceae</taxon>
        <taxon>Pseudidiomarina</taxon>
    </lineage>
</organism>
<dbReference type="PANTHER" id="PTHR36920">
    <property type="match status" value="1"/>
</dbReference>
<dbReference type="EMBL" id="PIPT01000003">
    <property type="protein sequence ID" value="RUO48821.1"/>
    <property type="molecule type" value="Genomic_DNA"/>
</dbReference>
<name>A0A432XJD9_9GAMM</name>
<protein>
    <recommendedName>
        <fullName evidence="4">OmpW family protein</fullName>
    </recommendedName>
</protein>
<accession>A0A432XJD9</accession>
<dbReference type="SUPFAM" id="SSF56925">
    <property type="entry name" value="OMPA-like"/>
    <property type="match status" value="1"/>
</dbReference>
<sequence length="234" mass="24812">MKTSMILSSLLIAGLAAPMAAAADQFSVNVGAIGVMPNDDSASLPVIESVAGLDSGSTGVTVDENTQLGITFDYRLNPNWSIELIAATPFKHEIHGTGAIDGLKIGETKHLPPTLLAQYHFDLDNDAIDPFVGFGVNYTTFFEEKVSPELGGVLTDLAVITANDDVELALSNSWGFAFQAGVNVALTDNWGLHFMVSRMAIDTVADVRINGVTAESVAVDIDPTVAMFGIRYSF</sequence>
<evidence type="ECO:0000313" key="3">
    <source>
        <dbReference type="Proteomes" id="UP000286678"/>
    </source>
</evidence>
<dbReference type="RefSeq" id="WP_126833452.1">
    <property type="nucleotide sequence ID" value="NZ_PIPT01000003.1"/>
</dbReference>
<keyword evidence="1" id="KW-0732">Signal</keyword>
<feature type="signal peptide" evidence="1">
    <location>
        <begin position="1"/>
        <end position="22"/>
    </location>
</feature>
<keyword evidence="3" id="KW-1185">Reference proteome</keyword>
<evidence type="ECO:0000256" key="1">
    <source>
        <dbReference type="SAM" id="SignalP"/>
    </source>
</evidence>
<evidence type="ECO:0000313" key="2">
    <source>
        <dbReference type="EMBL" id="RUO48821.1"/>
    </source>
</evidence>
<dbReference type="GO" id="GO:0019867">
    <property type="term" value="C:outer membrane"/>
    <property type="evidence" value="ECO:0007669"/>
    <property type="project" value="InterPro"/>
</dbReference>
<dbReference type="InterPro" id="IPR005618">
    <property type="entry name" value="OMPW"/>
</dbReference>
<dbReference type="GO" id="GO:0055085">
    <property type="term" value="P:transmembrane transport"/>
    <property type="evidence" value="ECO:0007669"/>
    <property type="project" value="TreeGrafter"/>
</dbReference>
<dbReference type="Pfam" id="PF03922">
    <property type="entry name" value="OmpW"/>
    <property type="match status" value="1"/>
</dbReference>
<dbReference type="AlphaFoldDB" id="A0A432XJD9"/>
<dbReference type="OrthoDB" id="9807574at2"/>
<evidence type="ECO:0008006" key="4">
    <source>
        <dbReference type="Google" id="ProtNLM"/>
    </source>
</evidence>
<gene>
    <name evidence="2" type="ORF">CWE21_05555</name>
</gene>
<dbReference type="PANTHER" id="PTHR36920:SF1">
    <property type="entry name" value="OUTER MEMBRANE PROTEIN W"/>
    <property type="match status" value="1"/>
</dbReference>
<dbReference type="InterPro" id="IPR011250">
    <property type="entry name" value="OMP/PagP_B-barrel"/>
</dbReference>
<proteinExistence type="predicted"/>
<dbReference type="Gene3D" id="2.40.160.20">
    <property type="match status" value="1"/>
</dbReference>
<dbReference type="Proteomes" id="UP000286678">
    <property type="component" value="Unassembled WGS sequence"/>
</dbReference>